<dbReference type="InterPro" id="IPR036390">
    <property type="entry name" value="WH_DNA-bd_sf"/>
</dbReference>
<gene>
    <name evidence="1" type="ORF">C5C04_00055</name>
    <name evidence="2" type="ORF">C5C40_00055</name>
</gene>
<sequence>MRLDAETDLPVLADVLSIRRLPLLRALIHGGPATSSELSRRLCIAPASLRHRVSQLESAGLVTRSTHVEDGLREVIYAADAERVRELLREDELRILVDAVLGI</sequence>
<dbReference type="InterPro" id="IPR036388">
    <property type="entry name" value="WH-like_DNA-bd_sf"/>
</dbReference>
<proteinExistence type="predicted"/>
<dbReference type="Proteomes" id="UP000237881">
    <property type="component" value="Unassembled WGS sequence"/>
</dbReference>
<dbReference type="AlphaFoldDB" id="A0ABD6WC16"/>
<protein>
    <recommendedName>
        <fullName evidence="5">ArsR family transcriptional regulator</fullName>
    </recommendedName>
</protein>
<name>A0ABD6WC16_RATRA</name>
<accession>A0ABD6WC16</accession>
<reference evidence="3 4" key="1">
    <citation type="submission" date="2018-02" db="EMBL/GenBank/DDBJ databases">
        <title>Bacteriophage NCPPB3778 and a type I-E CRISPR drive the evolution of the US Biological Select Agent, Rathayibacter toxicus.</title>
        <authorList>
            <person name="Davis E.W.II."/>
            <person name="Tabima J.F."/>
            <person name="Weisberg A.J."/>
            <person name="Lopes L.D."/>
            <person name="Wiseman M.S."/>
            <person name="Wiseman M.S."/>
            <person name="Pupko T."/>
            <person name="Belcher M.S."/>
            <person name="Sechler A.J."/>
            <person name="Tancos M.A."/>
            <person name="Schroeder B.K."/>
            <person name="Murray T.D."/>
            <person name="Luster D.G."/>
            <person name="Schneider W.L."/>
            <person name="Rogers E."/>
            <person name="Andreote F.D."/>
            <person name="Grunwald N.J."/>
            <person name="Putnam M.L."/>
            <person name="Chang J.H."/>
        </authorList>
    </citation>
    <scope>NUCLEOTIDE SEQUENCE [LARGE SCALE GENOMIC DNA]</scope>
    <source>
        <strain evidence="2 4">AY1D6</strain>
        <strain evidence="1 3">AY1I9</strain>
    </source>
</reference>
<dbReference type="Proteomes" id="UP000239698">
    <property type="component" value="Unassembled WGS sequence"/>
</dbReference>
<organism evidence="1 3">
    <name type="scientific">Rathayibacter rathayi</name>
    <name type="common">Corynebacterium rathayi</name>
    <dbReference type="NCBI Taxonomy" id="33887"/>
    <lineage>
        <taxon>Bacteria</taxon>
        <taxon>Bacillati</taxon>
        <taxon>Actinomycetota</taxon>
        <taxon>Actinomycetes</taxon>
        <taxon>Micrococcales</taxon>
        <taxon>Microbacteriaceae</taxon>
        <taxon>Rathayibacter</taxon>
    </lineage>
</organism>
<dbReference type="RefSeq" id="WP_097167947.1">
    <property type="nucleotide sequence ID" value="NZ_CP028129.1"/>
</dbReference>
<evidence type="ECO:0000313" key="2">
    <source>
        <dbReference type="EMBL" id="PPH79734.1"/>
    </source>
</evidence>
<comment type="caution">
    <text evidence="1">The sequence shown here is derived from an EMBL/GenBank/DDBJ whole genome shotgun (WGS) entry which is preliminary data.</text>
</comment>
<dbReference type="KEGG" id="rry:C1O28_07565"/>
<dbReference type="EMBL" id="PSVT01000001">
    <property type="protein sequence ID" value="PPH79734.1"/>
    <property type="molecule type" value="Genomic_DNA"/>
</dbReference>
<evidence type="ECO:0000313" key="4">
    <source>
        <dbReference type="Proteomes" id="UP000239698"/>
    </source>
</evidence>
<keyword evidence="4" id="KW-1185">Reference proteome</keyword>
<evidence type="ECO:0008006" key="5">
    <source>
        <dbReference type="Google" id="ProtNLM"/>
    </source>
</evidence>
<dbReference type="EMBL" id="PSUL01000001">
    <property type="protein sequence ID" value="PPF16223.1"/>
    <property type="molecule type" value="Genomic_DNA"/>
</dbReference>
<evidence type="ECO:0000313" key="3">
    <source>
        <dbReference type="Proteomes" id="UP000237881"/>
    </source>
</evidence>
<dbReference type="Gene3D" id="1.10.10.10">
    <property type="entry name" value="Winged helix-like DNA-binding domain superfamily/Winged helix DNA-binding domain"/>
    <property type="match status" value="1"/>
</dbReference>
<dbReference type="SUPFAM" id="SSF46785">
    <property type="entry name" value="Winged helix' DNA-binding domain"/>
    <property type="match status" value="1"/>
</dbReference>
<dbReference type="Pfam" id="PF12840">
    <property type="entry name" value="HTH_20"/>
    <property type="match status" value="1"/>
</dbReference>
<evidence type="ECO:0000313" key="1">
    <source>
        <dbReference type="EMBL" id="PPF16223.1"/>
    </source>
</evidence>
<dbReference type="GeneID" id="99937772"/>